<reference evidence="1 2" key="1">
    <citation type="submission" date="2015-03" db="EMBL/GenBank/DDBJ databases">
        <title>Genome sequence of Variovorax paradoxus TBEA6.</title>
        <authorList>
            <person name="Poehlein A."/>
            <person name="Schuldes J."/>
            <person name="Wuebbeler J.H."/>
            <person name="Hiessl S."/>
            <person name="Steinbuechel A."/>
            <person name="Daniel R."/>
        </authorList>
    </citation>
    <scope>NUCLEOTIDE SEQUENCE [LARGE SCALE GENOMIC DNA]</scope>
    <source>
        <strain evidence="1 2">TBEA6</strain>
    </source>
</reference>
<keyword evidence="2" id="KW-1185">Reference proteome</keyword>
<organism evidence="1 2">
    <name type="scientific">Variovorax paradoxus</name>
    <dbReference type="NCBI Taxonomy" id="34073"/>
    <lineage>
        <taxon>Bacteria</taxon>
        <taxon>Pseudomonadati</taxon>
        <taxon>Pseudomonadota</taxon>
        <taxon>Betaproteobacteria</taxon>
        <taxon>Burkholderiales</taxon>
        <taxon>Comamonadaceae</taxon>
        <taxon>Variovorax</taxon>
    </lineage>
</organism>
<evidence type="ECO:0000313" key="1">
    <source>
        <dbReference type="EMBL" id="KLN57033.1"/>
    </source>
</evidence>
<protein>
    <submittedName>
        <fullName evidence="1">Putative polyhydroxyalkanoic acid system protein (PHA_gran_rgn)</fullName>
    </submittedName>
</protein>
<dbReference type="PATRIC" id="fig|34073.19.peg.1785"/>
<dbReference type="RefSeq" id="WP_021005098.1">
    <property type="nucleotide sequence ID" value="NZ_JZWI01000008.1"/>
</dbReference>
<dbReference type="AlphaFoldDB" id="A0A0H2M3S7"/>
<dbReference type="Proteomes" id="UP000035170">
    <property type="component" value="Unassembled WGS sequence"/>
</dbReference>
<name>A0A0H2M3S7_VARPD</name>
<proteinExistence type="predicted"/>
<evidence type="ECO:0000313" key="2">
    <source>
        <dbReference type="Proteomes" id="UP000035170"/>
    </source>
</evidence>
<dbReference type="InterPro" id="IPR013433">
    <property type="entry name" value="PHA_gran_rgn"/>
</dbReference>
<sequence>MPDIHIERNHALGIAGAREVARQWIQQVGQDYGLECTYTEGETCDVAQFSRAGIDGTVEVTADTLTLEATLGFLFSSFSDQIEQKIARKLDALLESPSGGGGTRFA</sequence>
<dbReference type="NCBIfam" id="TIGR02610">
    <property type="entry name" value="PHA_gran_rgn"/>
    <property type="match status" value="1"/>
</dbReference>
<accession>A0A0H2M3S7</accession>
<dbReference type="Pfam" id="PF09650">
    <property type="entry name" value="PHA_gran_rgn"/>
    <property type="match status" value="1"/>
</dbReference>
<comment type="caution">
    <text evidence="1">The sequence shown here is derived from an EMBL/GenBank/DDBJ whole genome shotgun (WGS) entry which is preliminary data.</text>
</comment>
<dbReference type="EMBL" id="JZWI01000008">
    <property type="protein sequence ID" value="KLN57033.1"/>
    <property type="molecule type" value="Genomic_DNA"/>
</dbReference>
<gene>
    <name evidence="1" type="ORF">VPARA_17410</name>
</gene>